<name>A0A9P0PJV8_ACAOB</name>
<dbReference type="Proteomes" id="UP001152888">
    <property type="component" value="Unassembled WGS sequence"/>
</dbReference>
<gene>
    <name evidence="1" type="ORF">ACAOBT_LOCUS15666</name>
</gene>
<organism evidence="1 2">
    <name type="scientific">Acanthoscelides obtectus</name>
    <name type="common">Bean weevil</name>
    <name type="synonym">Bruchus obtectus</name>
    <dbReference type="NCBI Taxonomy" id="200917"/>
    <lineage>
        <taxon>Eukaryota</taxon>
        <taxon>Metazoa</taxon>
        <taxon>Ecdysozoa</taxon>
        <taxon>Arthropoda</taxon>
        <taxon>Hexapoda</taxon>
        <taxon>Insecta</taxon>
        <taxon>Pterygota</taxon>
        <taxon>Neoptera</taxon>
        <taxon>Endopterygota</taxon>
        <taxon>Coleoptera</taxon>
        <taxon>Polyphaga</taxon>
        <taxon>Cucujiformia</taxon>
        <taxon>Chrysomeloidea</taxon>
        <taxon>Chrysomelidae</taxon>
        <taxon>Bruchinae</taxon>
        <taxon>Bruchini</taxon>
        <taxon>Acanthoscelides</taxon>
    </lineage>
</organism>
<accession>A0A9P0PJV8</accession>
<dbReference type="EMBL" id="CAKOFQ010006943">
    <property type="protein sequence ID" value="CAH1983637.1"/>
    <property type="molecule type" value="Genomic_DNA"/>
</dbReference>
<comment type="caution">
    <text evidence="1">The sequence shown here is derived from an EMBL/GenBank/DDBJ whole genome shotgun (WGS) entry which is preliminary data.</text>
</comment>
<evidence type="ECO:0000313" key="1">
    <source>
        <dbReference type="EMBL" id="CAH1983637.1"/>
    </source>
</evidence>
<evidence type="ECO:0000313" key="2">
    <source>
        <dbReference type="Proteomes" id="UP001152888"/>
    </source>
</evidence>
<proteinExistence type="predicted"/>
<keyword evidence="2" id="KW-1185">Reference proteome</keyword>
<dbReference type="AlphaFoldDB" id="A0A9P0PJV8"/>
<sequence>MDEVRTLSQRLRRFFHIDHGSIVKPEQSMTFRISGLLSETSDAKSRPFNSKLSLTIYFFLIQREPAFAIYVILWHKQYGIQKEKLPDTTCVRSVKIGDECNDQSECIPDEKFTNVQIV</sequence>
<protein>
    <submittedName>
        <fullName evidence="1">Uncharacterized protein</fullName>
    </submittedName>
</protein>
<reference evidence="1" key="1">
    <citation type="submission" date="2022-03" db="EMBL/GenBank/DDBJ databases">
        <authorList>
            <person name="Sayadi A."/>
        </authorList>
    </citation>
    <scope>NUCLEOTIDE SEQUENCE</scope>
</reference>